<dbReference type="EMBL" id="JBHLXE010000036">
    <property type="protein sequence ID" value="MFC0179188.1"/>
    <property type="molecule type" value="Genomic_DNA"/>
</dbReference>
<comment type="caution">
    <text evidence="2">The sequence shown here is derived from an EMBL/GenBank/DDBJ whole genome shotgun (WGS) entry which is preliminary data.</text>
</comment>
<accession>A0ABV6CD74</accession>
<organism evidence="2 3">
    <name type="scientific">Thorsellia kenyensis</name>
    <dbReference type="NCBI Taxonomy" id="1549888"/>
    <lineage>
        <taxon>Bacteria</taxon>
        <taxon>Pseudomonadati</taxon>
        <taxon>Pseudomonadota</taxon>
        <taxon>Gammaproteobacteria</taxon>
        <taxon>Enterobacterales</taxon>
        <taxon>Thorselliaceae</taxon>
        <taxon>Thorsellia</taxon>
    </lineage>
</organism>
<evidence type="ECO:0000313" key="3">
    <source>
        <dbReference type="Proteomes" id="UP001589758"/>
    </source>
</evidence>
<reference evidence="2 3" key="1">
    <citation type="submission" date="2024-09" db="EMBL/GenBank/DDBJ databases">
        <authorList>
            <person name="Sun Q."/>
            <person name="Mori K."/>
        </authorList>
    </citation>
    <scope>NUCLEOTIDE SEQUENCE [LARGE SCALE GENOMIC DNA]</scope>
    <source>
        <strain evidence="2 3">CCM 8545</strain>
    </source>
</reference>
<evidence type="ECO:0000313" key="2">
    <source>
        <dbReference type="EMBL" id="MFC0179188.1"/>
    </source>
</evidence>
<gene>
    <name evidence="2" type="ORF">ACFFIT_03585</name>
</gene>
<dbReference type="NCBIfam" id="NF047593">
    <property type="entry name" value="IS66_ISAeme5_TnpA"/>
    <property type="match status" value="1"/>
</dbReference>
<keyword evidence="3" id="KW-1185">Reference proteome</keyword>
<proteinExistence type="predicted"/>
<evidence type="ECO:0000256" key="1">
    <source>
        <dbReference type="SAM" id="MobiDB-lite"/>
    </source>
</evidence>
<dbReference type="RefSeq" id="WP_385876284.1">
    <property type="nucleotide sequence ID" value="NZ_JBHLXE010000036.1"/>
</dbReference>
<dbReference type="Proteomes" id="UP001589758">
    <property type="component" value="Unassembled WGS sequence"/>
</dbReference>
<evidence type="ECO:0008006" key="4">
    <source>
        <dbReference type="Google" id="ProtNLM"/>
    </source>
</evidence>
<protein>
    <recommendedName>
        <fullName evidence="4">Transposase</fullName>
    </recommendedName>
</protein>
<sequence>MNLIFEDKINHLTAWRSSGLTQRQYCELHNLNYNTFKSWGQLLKKSLAHSTTSTTISEPKPVTKENPVT</sequence>
<feature type="region of interest" description="Disordered" evidence="1">
    <location>
        <begin position="50"/>
        <end position="69"/>
    </location>
</feature>
<name>A0ABV6CD74_9GAMM</name>